<dbReference type="Gene3D" id="3.40.1620.10">
    <property type="entry name" value="YefM-like domain"/>
    <property type="match status" value="1"/>
</dbReference>
<dbReference type="RefSeq" id="WP_004496767.1">
    <property type="nucleotide sequence ID" value="NZ_AFLV02000062.1"/>
</dbReference>
<reference evidence="2 3" key="1">
    <citation type="submission" date="2012-10" db="EMBL/GenBank/DDBJ databases">
        <authorList>
            <person name="Harkins D.M."/>
            <person name="Durkin A.S."/>
            <person name="Brinkac L.M."/>
            <person name="Haft D.H."/>
            <person name="Selengut J.D."/>
            <person name="Sanka R."/>
            <person name="DePew J."/>
            <person name="Purushe J."/>
            <person name="Whelen A.C."/>
            <person name="Vinetz J.M."/>
            <person name="Sutton G.G."/>
            <person name="Nierman W.C."/>
            <person name="Fouts D.E."/>
        </authorList>
    </citation>
    <scope>NUCLEOTIDE SEQUENCE [LARGE SCALE GENOMIC DNA]</scope>
    <source>
        <strain evidence="2 3">2006001853</strain>
    </source>
</reference>
<dbReference type="InterPro" id="IPR036165">
    <property type="entry name" value="YefM-like_sf"/>
</dbReference>
<dbReference type="AlphaFoldDB" id="A0A828YYL9"/>
<evidence type="ECO:0000256" key="1">
    <source>
        <dbReference type="ARBA" id="ARBA00009981"/>
    </source>
</evidence>
<comment type="similarity">
    <text evidence="1">Belongs to the phD/YefM antitoxin family.</text>
</comment>
<organism evidence="2 3">
    <name type="scientific">Leptospira weilii str. 2006001853</name>
    <dbReference type="NCBI Taxonomy" id="1001589"/>
    <lineage>
        <taxon>Bacteria</taxon>
        <taxon>Pseudomonadati</taxon>
        <taxon>Spirochaetota</taxon>
        <taxon>Spirochaetia</taxon>
        <taxon>Leptospirales</taxon>
        <taxon>Leptospiraceae</taxon>
        <taxon>Leptospira</taxon>
    </lineage>
</organism>
<proteinExistence type="inferred from homology"/>
<accession>A0A828YYL9</accession>
<name>A0A828YYL9_9LEPT</name>
<dbReference type="SUPFAM" id="SSF143120">
    <property type="entry name" value="YefM-like"/>
    <property type="match status" value="1"/>
</dbReference>
<evidence type="ECO:0000313" key="3">
    <source>
        <dbReference type="Proteomes" id="UP000001338"/>
    </source>
</evidence>
<dbReference type="Proteomes" id="UP000001338">
    <property type="component" value="Unassembled WGS sequence"/>
</dbReference>
<dbReference type="EMBL" id="AFLV02000062">
    <property type="protein sequence ID" value="EKR63215.1"/>
    <property type="molecule type" value="Genomic_DNA"/>
</dbReference>
<gene>
    <name evidence="2" type="ORF">LEP1GSC036_3098</name>
</gene>
<protein>
    <submittedName>
        <fullName evidence="2">Putative toxin-antitoxin system, antitoxin component, PHD family</fullName>
    </submittedName>
</protein>
<sequence length="83" mass="9562">MKEANVRDIQHNFSKILDWIEDGEDVYVLRRKKVVAKITSFRLPSKQKVSLPEFYKRAKTRIGAPKGKSISDLVRSDRESGIS</sequence>
<comment type="caution">
    <text evidence="2">The sequence shown here is derived from an EMBL/GenBank/DDBJ whole genome shotgun (WGS) entry which is preliminary data.</text>
</comment>
<evidence type="ECO:0000313" key="2">
    <source>
        <dbReference type="EMBL" id="EKR63215.1"/>
    </source>
</evidence>